<dbReference type="Proteomes" id="UP001164250">
    <property type="component" value="Chromosome 15"/>
</dbReference>
<sequence>MKVTKLRSFLGLSNYYQKFIASYFKKATSLTNLLRKGQQWEWTKTCDMTFNKLKESIASKLVSRLPNFELPFEVHMDALEKAIGGVLVQEGHLIAFES</sequence>
<evidence type="ECO:0000313" key="2">
    <source>
        <dbReference type="Proteomes" id="UP001164250"/>
    </source>
</evidence>
<accession>A0ACC0ZS96</accession>
<comment type="caution">
    <text evidence="1">The sequence shown here is derived from an EMBL/GenBank/DDBJ whole genome shotgun (WGS) entry which is preliminary data.</text>
</comment>
<gene>
    <name evidence="1" type="ORF">Patl1_35054</name>
</gene>
<protein>
    <submittedName>
        <fullName evidence="1">Uncharacterized protein</fullName>
    </submittedName>
</protein>
<dbReference type="EMBL" id="CM047910">
    <property type="protein sequence ID" value="KAJ0075649.1"/>
    <property type="molecule type" value="Genomic_DNA"/>
</dbReference>
<reference evidence="2" key="1">
    <citation type="journal article" date="2023" name="G3 (Bethesda)">
        <title>Genome assembly and association tests identify interacting loci associated with vigor, precocity, and sex in interspecific pistachio rootstocks.</title>
        <authorList>
            <person name="Palmer W."/>
            <person name="Jacygrad E."/>
            <person name="Sagayaradj S."/>
            <person name="Cavanaugh K."/>
            <person name="Han R."/>
            <person name="Bertier L."/>
            <person name="Beede B."/>
            <person name="Kafkas S."/>
            <person name="Golino D."/>
            <person name="Preece J."/>
            <person name="Michelmore R."/>
        </authorList>
    </citation>
    <scope>NUCLEOTIDE SEQUENCE [LARGE SCALE GENOMIC DNA]</scope>
</reference>
<evidence type="ECO:0000313" key="1">
    <source>
        <dbReference type="EMBL" id="KAJ0075649.1"/>
    </source>
</evidence>
<proteinExistence type="predicted"/>
<organism evidence="1 2">
    <name type="scientific">Pistacia atlantica</name>
    <dbReference type="NCBI Taxonomy" id="434234"/>
    <lineage>
        <taxon>Eukaryota</taxon>
        <taxon>Viridiplantae</taxon>
        <taxon>Streptophyta</taxon>
        <taxon>Embryophyta</taxon>
        <taxon>Tracheophyta</taxon>
        <taxon>Spermatophyta</taxon>
        <taxon>Magnoliopsida</taxon>
        <taxon>eudicotyledons</taxon>
        <taxon>Gunneridae</taxon>
        <taxon>Pentapetalae</taxon>
        <taxon>rosids</taxon>
        <taxon>malvids</taxon>
        <taxon>Sapindales</taxon>
        <taxon>Anacardiaceae</taxon>
        <taxon>Pistacia</taxon>
    </lineage>
</organism>
<name>A0ACC0ZS96_9ROSI</name>
<keyword evidence="2" id="KW-1185">Reference proteome</keyword>